<keyword evidence="1" id="KW-1133">Transmembrane helix</keyword>
<keyword evidence="3" id="KW-1185">Reference proteome</keyword>
<dbReference type="EMBL" id="JBDFQZ010000005">
    <property type="protein sequence ID" value="KAK9726699.1"/>
    <property type="molecule type" value="Genomic_DNA"/>
</dbReference>
<dbReference type="AlphaFoldDB" id="A0AAW1L2G7"/>
<organism evidence="2 3">
    <name type="scientific">Saponaria officinalis</name>
    <name type="common">Common soapwort</name>
    <name type="synonym">Lychnis saponaria</name>
    <dbReference type="NCBI Taxonomy" id="3572"/>
    <lineage>
        <taxon>Eukaryota</taxon>
        <taxon>Viridiplantae</taxon>
        <taxon>Streptophyta</taxon>
        <taxon>Embryophyta</taxon>
        <taxon>Tracheophyta</taxon>
        <taxon>Spermatophyta</taxon>
        <taxon>Magnoliopsida</taxon>
        <taxon>eudicotyledons</taxon>
        <taxon>Gunneridae</taxon>
        <taxon>Pentapetalae</taxon>
        <taxon>Caryophyllales</taxon>
        <taxon>Caryophyllaceae</taxon>
        <taxon>Caryophylleae</taxon>
        <taxon>Saponaria</taxon>
    </lineage>
</organism>
<reference evidence="2" key="1">
    <citation type="submission" date="2024-03" db="EMBL/GenBank/DDBJ databases">
        <title>WGS assembly of Saponaria officinalis var. Norfolk2.</title>
        <authorList>
            <person name="Jenkins J."/>
            <person name="Shu S."/>
            <person name="Grimwood J."/>
            <person name="Barry K."/>
            <person name="Goodstein D."/>
            <person name="Schmutz J."/>
            <person name="Leebens-Mack J."/>
            <person name="Osbourn A."/>
        </authorList>
    </citation>
    <scope>NUCLEOTIDE SEQUENCE [LARGE SCALE GENOMIC DNA]</scope>
    <source>
        <strain evidence="2">JIC</strain>
    </source>
</reference>
<dbReference type="Proteomes" id="UP001443914">
    <property type="component" value="Unassembled WGS sequence"/>
</dbReference>
<evidence type="ECO:0000313" key="2">
    <source>
        <dbReference type="EMBL" id="KAK9726699.1"/>
    </source>
</evidence>
<evidence type="ECO:0000256" key="1">
    <source>
        <dbReference type="SAM" id="Phobius"/>
    </source>
</evidence>
<gene>
    <name evidence="2" type="ORF">RND81_05G231600</name>
</gene>
<protein>
    <submittedName>
        <fullName evidence="2">Uncharacterized protein</fullName>
    </submittedName>
</protein>
<accession>A0AAW1L2G7</accession>
<keyword evidence="1" id="KW-0472">Membrane</keyword>
<sequence>MRISLPAKDKNFSFHPFSFFHTRFLRAENSVVLLLPITAGSPKYFPGLRTTFASRTPWTSLRCNSPTFGLKKISDFSIFIRCPEGVSYLVIASLMASAFLLFARAKITVSSAKKRWVSMGAPRQIRIPSIALFDTPLRMRLAKASAHMIKR</sequence>
<evidence type="ECO:0000313" key="3">
    <source>
        <dbReference type="Proteomes" id="UP001443914"/>
    </source>
</evidence>
<name>A0AAW1L2G7_SAPOF</name>
<keyword evidence="1" id="KW-0812">Transmembrane</keyword>
<feature type="transmembrane region" description="Helical" evidence="1">
    <location>
        <begin position="86"/>
        <end position="105"/>
    </location>
</feature>
<comment type="caution">
    <text evidence="2">The sequence shown here is derived from an EMBL/GenBank/DDBJ whole genome shotgun (WGS) entry which is preliminary data.</text>
</comment>
<proteinExistence type="predicted"/>